<evidence type="ECO:0000313" key="6">
    <source>
        <dbReference type="Proteomes" id="UP001642360"/>
    </source>
</evidence>
<dbReference type="Proteomes" id="UP001642360">
    <property type="component" value="Unassembled WGS sequence"/>
</dbReference>
<feature type="domain" description="PARP1-like PADR1" evidence="4">
    <location>
        <begin position="32"/>
        <end position="71"/>
    </location>
</feature>
<dbReference type="PANTHER" id="PTHR10459">
    <property type="entry name" value="DNA LIGASE"/>
    <property type="match status" value="1"/>
</dbReference>
<keyword evidence="2" id="KW-0808">Transferase</keyword>
<evidence type="ECO:0000259" key="4">
    <source>
        <dbReference type="Pfam" id="PF08063"/>
    </source>
</evidence>
<evidence type="ECO:0000256" key="2">
    <source>
        <dbReference type="ARBA" id="ARBA00022679"/>
    </source>
</evidence>
<sequence length="135" mass="15094">MHYILQANGQDPLRSYDAVVAICQDLLFYGPLDTCTVCGRTLEFTGIKYWCKGTLSEWITCIYSTRDPPRKQEPIKLPDSIKKSREWRSIIEKHGGKVVNSAVGATCLVVSPAERERGGSVKIVQAMLVLFTENS</sequence>
<dbReference type="PROSITE" id="PS52007">
    <property type="entry name" value="PADR1"/>
    <property type="match status" value="1"/>
</dbReference>
<dbReference type="InterPro" id="IPR012982">
    <property type="entry name" value="PARP1-like_PADR1_Zn_ribbon"/>
</dbReference>
<keyword evidence="3" id="KW-0520">NAD</keyword>
<organism evidence="5 6">
    <name type="scientific">Ilex paraguariensis</name>
    <name type="common">yerba mate</name>
    <dbReference type="NCBI Taxonomy" id="185542"/>
    <lineage>
        <taxon>Eukaryota</taxon>
        <taxon>Viridiplantae</taxon>
        <taxon>Streptophyta</taxon>
        <taxon>Embryophyta</taxon>
        <taxon>Tracheophyta</taxon>
        <taxon>Spermatophyta</taxon>
        <taxon>Magnoliopsida</taxon>
        <taxon>eudicotyledons</taxon>
        <taxon>Gunneridae</taxon>
        <taxon>Pentapetalae</taxon>
        <taxon>asterids</taxon>
        <taxon>campanulids</taxon>
        <taxon>Aquifoliales</taxon>
        <taxon>Aquifoliaceae</taxon>
        <taxon>Ilex</taxon>
    </lineage>
</organism>
<reference evidence="5 6" key="1">
    <citation type="submission" date="2024-02" db="EMBL/GenBank/DDBJ databases">
        <authorList>
            <person name="Vignale AGUSTIN F."/>
            <person name="Sosa J E."/>
            <person name="Modenutti C."/>
        </authorList>
    </citation>
    <scope>NUCLEOTIDE SEQUENCE [LARGE SCALE GENOMIC DNA]</scope>
</reference>
<protein>
    <recommendedName>
        <fullName evidence="4">PARP1-like PADR1 domain-containing protein</fullName>
    </recommendedName>
</protein>
<dbReference type="AlphaFoldDB" id="A0ABC8UBE9"/>
<comment type="caution">
    <text evidence="5">The sequence shown here is derived from an EMBL/GenBank/DDBJ whole genome shotgun (WGS) entry which is preliminary data.</text>
</comment>
<dbReference type="GO" id="GO:0016757">
    <property type="term" value="F:glycosyltransferase activity"/>
    <property type="evidence" value="ECO:0007669"/>
    <property type="project" value="UniProtKB-KW"/>
</dbReference>
<accession>A0ABC8UBE9</accession>
<gene>
    <name evidence="5" type="ORF">ILEXP_LOCUS49045</name>
</gene>
<keyword evidence="1" id="KW-0328">Glycosyltransferase</keyword>
<keyword evidence="6" id="KW-1185">Reference proteome</keyword>
<evidence type="ECO:0000256" key="3">
    <source>
        <dbReference type="ARBA" id="ARBA00023027"/>
    </source>
</evidence>
<proteinExistence type="predicted"/>
<dbReference type="InterPro" id="IPR050800">
    <property type="entry name" value="ARTD/PARP"/>
</dbReference>
<dbReference type="SMART" id="SM01335">
    <property type="entry name" value="PADR1"/>
    <property type="match status" value="1"/>
</dbReference>
<evidence type="ECO:0000313" key="5">
    <source>
        <dbReference type="EMBL" id="CAK9179102.1"/>
    </source>
</evidence>
<dbReference type="Gene3D" id="3.90.640.80">
    <property type="match status" value="1"/>
</dbReference>
<dbReference type="Pfam" id="PF08063">
    <property type="entry name" value="Zn_ribbon_PADR1"/>
    <property type="match status" value="1"/>
</dbReference>
<dbReference type="EMBL" id="CAUOFW020007403">
    <property type="protein sequence ID" value="CAK9179102.1"/>
    <property type="molecule type" value="Genomic_DNA"/>
</dbReference>
<name>A0ABC8UBE9_9AQUA</name>
<evidence type="ECO:0000256" key="1">
    <source>
        <dbReference type="ARBA" id="ARBA00022676"/>
    </source>
</evidence>
<dbReference type="PANTHER" id="PTHR10459:SF106">
    <property type="entry name" value="PROTEIN ADP-RIBOSYLTRANSFERASE PARP3"/>
    <property type="match status" value="1"/>
</dbReference>